<dbReference type="InterPro" id="IPR011009">
    <property type="entry name" value="Kinase-like_dom_sf"/>
</dbReference>
<keyword evidence="9" id="KW-1185">Reference proteome</keyword>
<evidence type="ECO:0000256" key="1">
    <source>
        <dbReference type="ARBA" id="ARBA00022679"/>
    </source>
</evidence>
<dbReference type="SMART" id="SM00028">
    <property type="entry name" value="TPR"/>
    <property type="match status" value="6"/>
</dbReference>
<dbReference type="CDD" id="cd14014">
    <property type="entry name" value="STKc_PknB_like"/>
    <property type="match status" value="1"/>
</dbReference>
<feature type="repeat" description="TPR" evidence="5">
    <location>
        <begin position="599"/>
        <end position="632"/>
    </location>
</feature>
<dbReference type="Pfam" id="PF00069">
    <property type="entry name" value="Pkinase"/>
    <property type="match status" value="1"/>
</dbReference>
<organism evidence="8 9">
    <name type="scientific">Kinneretia aquatilis</name>
    <dbReference type="NCBI Taxonomy" id="2070761"/>
    <lineage>
        <taxon>Bacteria</taxon>
        <taxon>Pseudomonadati</taxon>
        <taxon>Pseudomonadota</taxon>
        <taxon>Betaproteobacteria</taxon>
        <taxon>Burkholderiales</taxon>
        <taxon>Sphaerotilaceae</taxon>
        <taxon>Roseateles</taxon>
    </lineage>
</organism>
<feature type="repeat" description="TPR" evidence="5">
    <location>
        <begin position="498"/>
        <end position="531"/>
    </location>
</feature>
<dbReference type="InterPro" id="IPR008271">
    <property type="entry name" value="Ser/Thr_kinase_AS"/>
</dbReference>
<dbReference type="GO" id="GO:0005524">
    <property type="term" value="F:ATP binding"/>
    <property type="evidence" value="ECO:0007669"/>
    <property type="project" value="UniProtKB-UniRule"/>
</dbReference>
<dbReference type="EMBL" id="POSP01000003">
    <property type="protein sequence ID" value="PND38902.1"/>
    <property type="molecule type" value="Genomic_DNA"/>
</dbReference>
<evidence type="ECO:0000256" key="4">
    <source>
        <dbReference type="ARBA" id="ARBA00022840"/>
    </source>
</evidence>
<evidence type="ECO:0000256" key="2">
    <source>
        <dbReference type="ARBA" id="ARBA00022741"/>
    </source>
</evidence>
<dbReference type="Gene3D" id="1.25.40.10">
    <property type="entry name" value="Tetratricopeptide repeat domain"/>
    <property type="match status" value="4"/>
</dbReference>
<feature type="binding site" evidence="6">
    <location>
        <position position="69"/>
    </location>
    <ligand>
        <name>ATP</name>
        <dbReference type="ChEBI" id="CHEBI:30616"/>
    </ligand>
</feature>
<dbReference type="Pfam" id="PF13432">
    <property type="entry name" value="TPR_16"/>
    <property type="match status" value="3"/>
</dbReference>
<evidence type="ECO:0000256" key="3">
    <source>
        <dbReference type="ARBA" id="ARBA00022777"/>
    </source>
</evidence>
<keyword evidence="4 6" id="KW-0067">ATP-binding</keyword>
<dbReference type="PROSITE" id="PS50005">
    <property type="entry name" value="TPR"/>
    <property type="match status" value="2"/>
</dbReference>
<reference evidence="8 9" key="1">
    <citation type="submission" date="2018-01" db="EMBL/GenBank/DDBJ databases">
        <title>Draft genome sequence of Paucibacter aquatile CR182 isolated from freshwater of the Nakdong River.</title>
        <authorList>
            <person name="Choi A."/>
            <person name="Chung E.J."/>
        </authorList>
    </citation>
    <scope>NUCLEOTIDE SEQUENCE [LARGE SCALE GENOMIC DNA]</scope>
    <source>
        <strain evidence="8 9">CR182</strain>
    </source>
</reference>
<dbReference type="Gene3D" id="3.30.200.20">
    <property type="entry name" value="Phosphorylase Kinase, domain 1"/>
    <property type="match status" value="1"/>
</dbReference>
<dbReference type="InterPro" id="IPR011990">
    <property type="entry name" value="TPR-like_helical_dom_sf"/>
</dbReference>
<evidence type="ECO:0000313" key="9">
    <source>
        <dbReference type="Proteomes" id="UP000235916"/>
    </source>
</evidence>
<dbReference type="InterPro" id="IPR000719">
    <property type="entry name" value="Prot_kinase_dom"/>
</dbReference>
<gene>
    <name evidence="8" type="ORF">C1O66_16120</name>
</gene>
<dbReference type="GO" id="GO:0004674">
    <property type="term" value="F:protein serine/threonine kinase activity"/>
    <property type="evidence" value="ECO:0007669"/>
    <property type="project" value="TreeGrafter"/>
</dbReference>
<evidence type="ECO:0000259" key="7">
    <source>
        <dbReference type="PROSITE" id="PS50011"/>
    </source>
</evidence>
<keyword evidence="3" id="KW-0418">Kinase</keyword>
<name>A0A2N8KZQ4_9BURK</name>
<dbReference type="InterPro" id="IPR019734">
    <property type="entry name" value="TPR_rpt"/>
</dbReference>
<dbReference type="PROSITE" id="PS50011">
    <property type="entry name" value="PROTEIN_KINASE_DOM"/>
    <property type="match status" value="1"/>
</dbReference>
<evidence type="ECO:0000256" key="5">
    <source>
        <dbReference type="PROSITE-ProRule" id="PRU00339"/>
    </source>
</evidence>
<dbReference type="SUPFAM" id="SSF48452">
    <property type="entry name" value="TPR-like"/>
    <property type="match status" value="1"/>
</dbReference>
<dbReference type="Proteomes" id="UP000235916">
    <property type="component" value="Unassembled WGS sequence"/>
</dbReference>
<dbReference type="PANTHER" id="PTHR43289">
    <property type="entry name" value="MITOGEN-ACTIVATED PROTEIN KINASE KINASE KINASE 20-RELATED"/>
    <property type="match status" value="1"/>
</dbReference>
<dbReference type="PROSITE" id="PS00107">
    <property type="entry name" value="PROTEIN_KINASE_ATP"/>
    <property type="match status" value="1"/>
</dbReference>
<dbReference type="OrthoDB" id="9791419at2"/>
<accession>A0A2N8KZQ4</accession>
<dbReference type="InterPro" id="IPR017441">
    <property type="entry name" value="Protein_kinase_ATP_BS"/>
</dbReference>
<keyword evidence="2 6" id="KW-0547">Nucleotide-binding</keyword>
<protein>
    <recommendedName>
        <fullName evidence="7">Protein kinase domain-containing protein</fullName>
    </recommendedName>
</protein>
<dbReference type="Gene3D" id="1.10.510.10">
    <property type="entry name" value="Transferase(Phosphotransferase) domain 1"/>
    <property type="match status" value="1"/>
</dbReference>
<dbReference type="PANTHER" id="PTHR43289:SF34">
    <property type="entry name" value="SERINE_THREONINE-PROTEIN KINASE YBDM-RELATED"/>
    <property type="match status" value="1"/>
</dbReference>
<dbReference type="SMART" id="SM00220">
    <property type="entry name" value="S_TKc"/>
    <property type="match status" value="1"/>
</dbReference>
<evidence type="ECO:0000313" key="8">
    <source>
        <dbReference type="EMBL" id="PND38902.1"/>
    </source>
</evidence>
<dbReference type="AlphaFoldDB" id="A0A2N8KZQ4"/>
<feature type="domain" description="Protein kinase" evidence="7">
    <location>
        <begin position="40"/>
        <end position="310"/>
    </location>
</feature>
<keyword evidence="5" id="KW-0802">TPR repeat</keyword>
<proteinExistence type="predicted"/>
<evidence type="ECO:0000256" key="6">
    <source>
        <dbReference type="PROSITE-ProRule" id="PRU10141"/>
    </source>
</evidence>
<dbReference type="SUPFAM" id="SSF56112">
    <property type="entry name" value="Protein kinase-like (PK-like)"/>
    <property type="match status" value="1"/>
</dbReference>
<dbReference type="PROSITE" id="PS00108">
    <property type="entry name" value="PROTEIN_KINASE_ST"/>
    <property type="match status" value="1"/>
</dbReference>
<sequence length="769" mass="83417">MRDGGEDKSTVQSTEPLPLRGWVDAPQLLPSAGRVDFARYELRELLGEGGYGAVYAAWDSRLQRSVALKRLNLQVGAAGDAEAWVQEARLAARVSHRAFVTVYDVFVDQGAGHIVMERVQGRSLSRVLAAGPLSVEQALDWALQASEALAEAHQLNIAHGDIKPANLMIDDSGRLRILDFGVARLIDRMATLGPGVSGTFGTSGASAQPLFSGTLAYMAPEQMLGRPASVASDIYALGLVLGEMLSGQRAFMEPDPLALAHHKLHGSELILALPELPPGLAPLAALVQRMVSRQPELRPASMAEVNEALLTLQDGWLPGSTFPRPRSVPAPARPLLQAEGLPPSPAAAGTRRWLWSGAAALLLGLGLAASQGYLHLPGQPAPWPQRLAQAEQLIQGSDEDLGALEQALALLEQLAAEKPQHAWVQATLALAYATRYHNESVDEAWLQRADASSQLALRHDPMLALSHAARGMVLKLQGRSAEAESAYAKALLLDGQDVQVINGYGMFLTRQRRLDEAQLLFESALKRHPQDSRLMDNLGTVFYEKGDLAAAEALFRRSIAQRAGGVNSYANLSAVLLRTDRADEAEALLQQGLKARPSSQLYTNLGNLLYNRGRYVQAAEAFEAALSADKGRPGDYLMWANWADTLLLLPGRGEQAREGYGRALQLIEPLLARYPKDATLLSRAGLYAARSQDRQRAADWTQRALQLAPLVPDVLFRASLAAELSGQRDLALTRLQQARAAGYPAHLIEQEPTLAALRSERRYHHQQAQ</sequence>
<keyword evidence="1" id="KW-0808">Transferase</keyword>
<comment type="caution">
    <text evidence="8">The sequence shown here is derived from an EMBL/GenBank/DDBJ whole genome shotgun (WGS) entry which is preliminary data.</text>
</comment>
<dbReference type="RefSeq" id="WP_102768819.1">
    <property type="nucleotide sequence ID" value="NZ_POSP01000003.1"/>
</dbReference>